<dbReference type="InterPro" id="IPR000836">
    <property type="entry name" value="PRTase_dom"/>
</dbReference>
<keyword evidence="11 16" id="KW-0660">Purine salvage</keyword>
<keyword evidence="10 16" id="KW-0479">Metal-binding</keyword>
<evidence type="ECO:0000256" key="12">
    <source>
        <dbReference type="ARBA" id="ARBA00022741"/>
    </source>
</evidence>
<evidence type="ECO:0000313" key="19">
    <source>
        <dbReference type="Proteomes" id="UP000824071"/>
    </source>
</evidence>
<dbReference type="Gene3D" id="3.40.50.2020">
    <property type="match status" value="1"/>
</dbReference>
<keyword evidence="9 16" id="KW-0808">Transferase</keyword>
<evidence type="ECO:0000259" key="17">
    <source>
        <dbReference type="Pfam" id="PF00156"/>
    </source>
</evidence>
<reference evidence="18" key="2">
    <citation type="journal article" date="2021" name="PeerJ">
        <title>Extensive microbial diversity within the chicken gut microbiome revealed by metagenomics and culture.</title>
        <authorList>
            <person name="Gilroy R."/>
            <person name="Ravi A."/>
            <person name="Getino M."/>
            <person name="Pursley I."/>
            <person name="Horton D.L."/>
            <person name="Alikhan N.F."/>
            <person name="Baker D."/>
            <person name="Gharbi K."/>
            <person name="Hall N."/>
            <person name="Watson M."/>
            <person name="Adriaenssens E.M."/>
            <person name="Foster-Nyarko E."/>
            <person name="Jarju S."/>
            <person name="Secka A."/>
            <person name="Antonio M."/>
            <person name="Oren A."/>
            <person name="Chaudhuri R.R."/>
            <person name="La Ragione R."/>
            <person name="Hildebrand F."/>
            <person name="Pallen M.J."/>
        </authorList>
    </citation>
    <scope>NUCLEOTIDE SEQUENCE</scope>
    <source>
        <strain evidence="18">ChiGjej1B1-19959</strain>
    </source>
</reference>
<comment type="cofactor">
    <cofactor evidence="1 16">
        <name>Mg(2+)</name>
        <dbReference type="ChEBI" id="CHEBI:18420"/>
    </cofactor>
</comment>
<dbReference type="EC" id="2.4.2.8" evidence="16"/>
<evidence type="ECO:0000256" key="11">
    <source>
        <dbReference type="ARBA" id="ARBA00022726"/>
    </source>
</evidence>
<dbReference type="GO" id="GO:0000166">
    <property type="term" value="F:nucleotide binding"/>
    <property type="evidence" value="ECO:0007669"/>
    <property type="project" value="UniProtKB-KW"/>
</dbReference>
<dbReference type="GO" id="GO:0005829">
    <property type="term" value="C:cytosol"/>
    <property type="evidence" value="ECO:0007669"/>
    <property type="project" value="TreeGrafter"/>
</dbReference>
<evidence type="ECO:0000256" key="9">
    <source>
        <dbReference type="ARBA" id="ARBA00022679"/>
    </source>
</evidence>
<evidence type="ECO:0000256" key="6">
    <source>
        <dbReference type="ARBA" id="ARBA00008391"/>
    </source>
</evidence>
<keyword evidence="12 16" id="KW-0547">Nucleotide-binding</keyword>
<dbReference type="Pfam" id="PF00156">
    <property type="entry name" value="Pribosyltran"/>
    <property type="match status" value="1"/>
</dbReference>
<feature type="domain" description="Phosphoribosyltransferase" evidence="17">
    <location>
        <begin position="23"/>
        <end position="167"/>
    </location>
</feature>
<dbReference type="PANTHER" id="PTHR43340:SF1">
    <property type="entry name" value="HYPOXANTHINE PHOSPHORIBOSYLTRANSFERASE"/>
    <property type="match status" value="1"/>
</dbReference>
<organism evidence="18 19">
    <name type="scientific">Candidatus Fimenecus excrementigallinarum</name>
    <dbReference type="NCBI Taxonomy" id="2840816"/>
    <lineage>
        <taxon>Bacteria</taxon>
        <taxon>Bacillati</taxon>
        <taxon>Bacillota</taxon>
        <taxon>Clostridia</taxon>
        <taxon>Candidatus Fimenecus</taxon>
    </lineage>
</organism>
<dbReference type="PANTHER" id="PTHR43340">
    <property type="entry name" value="HYPOXANTHINE-GUANINE PHOSPHORIBOSYLTRANSFERASE"/>
    <property type="match status" value="1"/>
</dbReference>
<gene>
    <name evidence="18" type="primary">hpt</name>
    <name evidence="18" type="ORF">IAC53_03580</name>
</gene>
<dbReference type="CDD" id="cd06223">
    <property type="entry name" value="PRTases_typeI"/>
    <property type="match status" value="1"/>
</dbReference>
<evidence type="ECO:0000256" key="7">
    <source>
        <dbReference type="ARBA" id="ARBA00022490"/>
    </source>
</evidence>
<dbReference type="InterPro" id="IPR005904">
    <property type="entry name" value="Hxn_phspho_trans"/>
</dbReference>
<evidence type="ECO:0000256" key="10">
    <source>
        <dbReference type="ARBA" id="ARBA00022723"/>
    </source>
</evidence>
<sequence>MRRTTKSQQVARVLFSEAQLSAMVGRVAREIERDYRALGEPPVLLGVLNGSVVFLSDLMRALEIPCDVDFVAVQSYRGERSTGAPQLRLSPKTPLAGRHVLVVEDILDTGVTLSYLCREYLPQFDAASVKLCALLDKPSRRLPGAVCADYAGAVIPDLFVVGYGLDYDEAYRDLPYIGVLSGAPEHKE</sequence>
<comment type="subcellular location">
    <subcellularLocation>
        <location evidence="3 16">Cytoplasm</location>
    </subcellularLocation>
</comment>
<comment type="catalytic activity">
    <reaction evidence="15">
        <text>IMP + diphosphate = hypoxanthine + 5-phospho-alpha-D-ribose 1-diphosphate</text>
        <dbReference type="Rhea" id="RHEA:17973"/>
        <dbReference type="ChEBI" id="CHEBI:17368"/>
        <dbReference type="ChEBI" id="CHEBI:33019"/>
        <dbReference type="ChEBI" id="CHEBI:58017"/>
        <dbReference type="ChEBI" id="CHEBI:58053"/>
        <dbReference type="EC" id="2.4.2.8"/>
    </reaction>
    <physiologicalReaction direction="right-to-left" evidence="15">
        <dbReference type="Rhea" id="RHEA:17975"/>
    </physiologicalReaction>
</comment>
<evidence type="ECO:0000256" key="15">
    <source>
        <dbReference type="ARBA" id="ARBA00049402"/>
    </source>
</evidence>
<comment type="pathway">
    <text evidence="5">Purine metabolism; GMP biosynthesis via salvage pathway; GMP from guanine: step 1/1.</text>
</comment>
<comment type="caution">
    <text evidence="18">The sequence shown here is derived from an EMBL/GenBank/DDBJ whole genome shotgun (WGS) entry which is preliminary data.</text>
</comment>
<comment type="pathway">
    <text evidence="4 16">Purine metabolism; IMP biosynthesis via salvage pathway; IMP from hypoxanthine: step 1/1.</text>
</comment>
<dbReference type="AlphaFoldDB" id="A0A9D1IFE5"/>
<dbReference type="InterPro" id="IPR050408">
    <property type="entry name" value="HGPRT"/>
</dbReference>
<dbReference type="GO" id="GO:0004422">
    <property type="term" value="F:hypoxanthine phosphoribosyltransferase activity"/>
    <property type="evidence" value="ECO:0007669"/>
    <property type="project" value="InterPro"/>
</dbReference>
<evidence type="ECO:0000313" key="18">
    <source>
        <dbReference type="EMBL" id="HIU35671.1"/>
    </source>
</evidence>
<evidence type="ECO:0000256" key="16">
    <source>
        <dbReference type="RuleBase" id="RU364099"/>
    </source>
</evidence>
<protein>
    <recommendedName>
        <fullName evidence="16">Hypoxanthine phosphoribosyltransferase</fullName>
        <ecNumber evidence="16">2.4.2.8</ecNumber>
    </recommendedName>
</protein>
<proteinExistence type="inferred from homology"/>
<keyword evidence="13 16" id="KW-0460">Magnesium</keyword>
<reference evidence="18" key="1">
    <citation type="submission" date="2020-10" db="EMBL/GenBank/DDBJ databases">
        <authorList>
            <person name="Gilroy R."/>
        </authorList>
    </citation>
    <scope>NUCLEOTIDE SEQUENCE</scope>
    <source>
        <strain evidence="18">ChiGjej1B1-19959</strain>
    </source>
</reference>
<comment type="function">
    <text evidence="2">Purine salvage pathway enzyme that catalyzes the transfer of the ribosyl-5-phosphate group from 5-phospho-alpha-D-ribose 1-diphosphate (PRPP) to the N9 position of the 6-oxopurines hypoxanthine and guanine to form the corresponding ribonucleotides IMP (inosine 5'-monophosphate) and GMP (guanosine 5'-monophosphate), with the release of PPi.</text>
</comment>
<dbReference type="EMBL" id="DVMW01000026">
    <property type="protein sequence ID" value="HIU35671.1"/>
    <property type="molecule type" value="Genomic_DNA"/>
</dbReference>
<evidence type="ECO:0000256" key="1">
    <source>
        <dbReference type="ARBA" id="ARBA00001946"/>
    </source>
</evidence>
<evidence type="ECO:0000256" key="4">
    <source>
        <dbReference type="ARBA" id="ARBA00004669"/>
    </source>
</evidence>
<evidence type="ECO:0000256" key="8">
    <source>
        <dbReference type="ARBA" id="ARBA00022676"/>
    </source>
</evidence>
<keyword evidence="8 16" id="KW-0328">Glycosyltransferase</keyword>
<dbReference type="InterPro" id="IPR029057">
    <property type="entry name" value="PRTase-like"/>
</dbReference>
<dbReference type="GO" id="GO:0032264">
    <property type="term" value="P:IMP salvage"/>
    <property type="evidence" value="ECO:0007669"/>
    <property type="project" value="TreeGrafter"/>
</dbReference>
<dbReference type="GO" id="GO:0006166">
    <property type="term" value="P:purine ribonucleoside salvage"/>
    <property type="evidence" value="ECO:0007669"/>
    <property type="project" value="UniProtKB-KW"/>
</dbReference>
<evidence type="ECO:0000256" key="2">
    <source>
        <dbReference type="ARBA" id="ARBA00002049"/>
    </source>
</evidence>
<evidence type="ECO:0000256" key="5">
    <source>
        <dbReference type="ARBA" id="ARBA00004676"/>
    </source>
</evidence>
<dbReference type="NCBIfam" id="TIGR01203">
    <property type="entry name" value="HGPRTase"/>
    <property type="match status" value="1"/>
</dbReference>
<evidence type="ECO:0000256" key="14">
    <source>
        <dbReference type="ARBA" id="ARBA00048811"/>
    </source>
</evidence>
<accession>A0A9D1IFE5</accession>
<name>A0A9D1IFE5_9FIRM</name>
<comment type="similarity">
    <text evidence="6 16">Belongs to the purine/pyrimidine phosphoribosyltransferase family.</text>
</comment>
<dbReference type="GO" id="GO:0006178">
    <property type="term" value="P:guanine salvage"/>
    <property type="evidence" value="ECO:0007669"/>
    <property type="project" value="TreeGrafter"/>
</dbReference>
<keyword evidence="7 16" id="KW-0963">Cytoplasm</keyword>
<dbReference type="GO" id="GO:0032263">
    <property type="term" value="P:GMP salvage"/>
    <property type="evidence" value="ECO:0007669"/>
    <property type="project" value="TreeGrafter"/>
</dbReference>
<dbReference type="SUPFAM" id="SSF53271">
    <property type="entry name" value="PRTase-like"/>
    <property type="match status" value="1"/>
</dbReference>
<dbReference type="Proteomes" id="UP000824071">
    <property type="component" value="Unassembled WGS sequence"/>
</dbReference>
<evidence type="ECO:0000256" key="13">
    <source>
        <dbReference type="ARBA" id="ARBA00022842"/>
    </source>
</evidence>
<dbReference type="GO" id="GO:0046100">
    <property type="term" value="P:hypoxanthine metabolic process"/>
    <property type="evidence" value="ECO:0007669"/>
    <property type="project" value="TreeGrafter"/>
</dbReference>
<evidence type="ECO:0000256" key="3">
    <source>
        <dbReference type="ARBA" id="ARBA00004496"/>
    </source>
</evidence>
<comment type="catalytic activity">
    <reaction evidence="14">
        <text>GMP + diphosphate = guanine + 5-phospho-alpha-D-ribose 1-diphosphate</text>
        <dbReference type="Rhea" id="RHEA:25424"/>
        <dbReference type="ChEBI" id="CHEBI:16235"/>
        <dbReference type="ChEBI" id="CHEBI:33019"/>
        <dbReference type="ChEBI" id="CHEBI:58017"/>
        <dbReference type="ChEBI" id="CHEBI:58115"/>
        <dbReference type="EC" id="2.4.2.8"/>
    </reaction>
    <physiologicalReaction direction="right-to-left" evidence="14">
        <dbReference type="Rhea" id="RHEA:25426"/>
    </physiologicalReaction>
</comment>
<dbReference type="GO" id="GO:0000287">
    <property type="term" value="F:magnesium ion binding"/>
    <property type="evidence" value="ECO:0007669"/>
    <property type="project" value="TreeGrafter"/>
</dbReference>